<feature type="transmembrane region" description="Helical" evidence="10">
    <location>
        <begin position="275"/>
        <end position="292"/>
    </location>
</feature>
<feature type="transmembrane region" description="Helical" evidence="10">
    <location>
        <begin position="12"/>
        <end position="33"/>
    </location>
</feature>
<dbReference type="PANTHER" id="PTHR11795">
    <property type="entry name" value="BRANCHED-CHAIN AMINO ACID TRANSPORT SYSTEM PERMEASE PROTEIN LIVH"/>
    <property type="match status" value="1"/>
</dbReference>
<evidence type="ECO:0000256" key="2">
    <source>
        <dbReference type="ARBA" id="ARBA00022448"/>
    </source>
</evidence>
<keyword evidence="5 10" id="KW-0812">Transmembrane</keyword>
<dbReference type="GO" id="GO:0042941">
    <property type="term" value="P:D-alanine transmembrane transport"/>
    <property type="evidence" value="ECO:0007669"/>
    <property type="project" value="TreeGrafter"/>
</dbReference>
<feature type="transmembrane region" description="Helical" evidence="10">
    <location>
        <begin position="45"/>
        <end position="65"/>
    </location>
</feature>
<evidence type="ECO:0000313" key="12">
    <source>
        <dbReference type="Proteomes" id="UP000476332"/>
    </source>
</evidence>
<evidence type="ECO:0000256" key="6">
    <source>
        <dbReference type="ARBA" id="ARBA00022970"/>
    </source>
</evidence>
<evidence type="ECO:0000313" key="11">
    <source>
        <dbReference type="EMBL" id="NDV88927.1"/>
    </source>
</evidence>
<keyword evidence="8 10" id="KW-0472">Membrane</keyword>
<comment type="caution">
    <text evidence="11">The sequence shown here is derived from an EMBL/GenBank/DDBJ whole genome shotgun (WGS) entry which is preliminary data.</text>
</comment>
<evidence type="ECO:0000256" key="3">
    <source>
        <dbReference type="ARBA" id="ARBA00022475"/>
    </source>
</evidence>
<dbReference type="GO" id="GO:0015808">
    <property type="term" value="P:L-alanine transport"/>
    <property type="evidence" value="ECO:0007669"/>
    <property type="project" value="TreeGrafter"/>
</dbReference>
<feature type="transmembrane region" description="Helical" evidence="10">
    <location>
        <begin position="200"/>
        <end position="222"/>
    </location>
</feature>
<dbReference type="GO" id="GO:1903806">
    <property type="term" value="P:L-isoleucine import across plasma membrane"/>
    <property type="evidence" value="ECO:0007669"/>
    <property type="project" value="TreeGrafter"/>
</dbReference>
<keyword evidence="7 10" id="KW-1133">Transmembrane helix</keyword>
<keyword evidence="3" id="KW-1003">Cell membrane</keyword>
<dbReference type="Pfam" id="PF02653">
    <property type="entry name" value="BPD_transp_2"/>
    <property type="match status" value="1"/>
</dbReference>
<evidence type="ECO:0000256" key="4">
    <source>
        <dbReference type="ARBA" id="ARBA00022519"/>
    </source>
</evidence>
<evidence type="ECO:0000256" key="9">
    <source>
        <dbReference type="ARBA" id="ARBA00037998"/>
    </source>
</evidence>
<dbReference type="InterPro" id="IPR052157">
    <property type="entry name" value="BCAA_transport_permease"/>
</dbReference>
<comment type="similarity">
    <text evidence="9">Belongs to the binding-protein-dependent transport system permease family. LivHM subfamily.</text>
</comment>
<accession>A0A6L9MM52</accession>
<proteinExistence type="inferred from homology"/>
<feature type="transmembrane region" description="Helical" evidence="10">
    <location>
        <begin position="71"/>
        <end position="94"/>
    </location>
</feature>
<evidence type="ECO:0000256" key="7">
    <source>
        <dbReference type="ARBA" id="ARBA00022989"/>
    </source>
</evidence>
<feature type="transmembrane region" description="Helical" evidence="10">
    <location>
        <begin position="101"/>
        <end position="121"/>
    </location>
</feature>
<dbReference type="RefSeq" id="WP_163045775.1">
    <property type="nucleotide sequence ID" value="NZ_JAAAMJ010000022.1"/>
</dbReference>
<dbReference type="PANTHER" id="PTHR11795:SF371">
    <property type="entry name" value="HIGH-AFFINITY BRANCHED-CHAIN AMINO ACID TRANSPORT SYSTEM PERMEASE PROTEIN LIVH"/>
    <property type="match status" value="1"/>
</dbReference>
<dbReference type="GO" id="GO:0015192">
    <property type="term" value="F:L-phenylalanine transmembrane transporter activity"/>
    <property type="evidence" value="ECO:0007669"/>
    <property type="project" value="TreeGrafter"/>
</dbReference>
<keyword evidence="12" id="KW-1185">Reference proteome</keyword>
<protein>
    <submittedName>
        <fullName evidence="11">Branched-chain amino acid ABC transporter permease</fullName>
    </submittedName>
</protein>
<keyword evidence="4" id="KW-0997">Cell inner membrane</keyword>
<dbReference type="GO" id="GO:0015190">
    <property type="term" value="F:L-leucine transmembrane transporter activity"/>
    <property type="evidence" value="ECO:0007669"/>
    <property type="project" value="TreeGrafter"/>
</dbReference>
<evidence type="ECO:0000256" key="10">
    <source>
        <dbReference type="SAM" id="Phobius"/>
    </source>
</evidence>
<evidence type="ECO:0000256" key="5">
    <source>
        <dbReference type="ARBA" id="ARBA00022692"/>
    </source>
</evidence>
<dbReference type="GO" id="GO:0005886">
    <property type="term" value="C:plasma membrane"/>
    <property type="evidence" value="ECO:0007669"/>
    <property type="project" value="UniProtKB-SubCell"/>
</dbReference>
<reference evidence="11 12" key="1">
    <citation type="submission" date="2020-01" db="EMBL/GenBank/DDBJ databases">
        <title>Genomes of bacteria type strains.</title>
        <authorList>
            <person name="Chen J."/>
            <person name="Zhu S."/>
            <person name="Chen J."/>
        </authorList>
    </citation>
    <scope>NUCLEOTIDE SEQUENCE [LARGE SCALE GENOMIC DNA]</scope>
    <source>
        <strain evidence="11 12">KCTC 52919</strain>
    </source>
</reference>
<organism evidence="11 12">
    <name type="scientific">Aurantimonas aggregata</name>
    <dbReference type="NCBI Taxonomy" id="2047720"/>
    <lineage>
        <taxon>Bacteria</taxon>
        <taxon>Pseudomonadati</taxon>
        <taxon>Pseudomonadota</taxon>
        <taxon>Alphaproteobacteria</taxon>
        <taxon>Hyphomicrobiales</taxon>
        <taxon>Aurantimonadaceae</taxon>
        <taxon>Aurantimonas</taxon>
    </lineage>
</organism>
<keyword evidence="2" id="KW-0813">Transport</keyword>
<dbReference type="GO" id="GO:0005304">
    <property type="term" value="F:L-valine transmembrane transporter activity"/>
    <property type="evidence" value="ECO:0007669"/>
    <property type="project" value="TreeGrafter"/>
</dbReference>
<evidence type="ECO:0000256" key="1">
    <source>
        <dbReference type="ARBA" id="ARBA00004651"/>
    </source>
</evidence>
<name>A0A6L9MM52_9HYPH</name>
<dbReference type="AlphaFoldDB" id="A0A6L9MM52"/>
<dbReference type="CDD" id="cd06582">
    <property type="entry name" value="TM_PBP1_LivH_like"/>
    <property type="match status" value="1"/>
</dbReference>
<feature type="transmembrane region" description="Helical" evidence="10">
    <location>
        <begin position="234"/>
        <end position="263"/>
    </location>
</feature>
<comment type="subcellular location">
    <subcellularLocation>
        <location evidence="1">Cell membrane</location>
        <topology evidence="1">Multi-pass membrane protein</topology>
    </subcellularLocation>
</comment>
<keyword evidence="6" id="KW-0029">Amino-acid transport</keyword>
<sequence length="306" mass="32391">MTDLLLQQLLNWIVLGSIYSLIAVGFSLLFGVLNIIHFSHGDVSFVAPFVALGAVQAVIASFPVVAGSPVLLLLCLLLALVLTGLLGVVLEILVIRRFRDAPVMMALVATVALGIVLRELIRHLFPNGSNPHSFPRFVSGEFMVGGVTVSWFSMVAVVCAIVAVAALFALLNKTRLGLHIRAVSQDRDAARLMSISPTRIFRFTFFIASAVGAVGALFFAGYANLVRFDFSVEVGLIGFSAAVVGGLGSMAGAIVGSLLIAGLDTFVQAVVPNGASYRLVFVFLLVIAVLVFKPSGIFGRTVVEKV</sequence>
<evidence type="ECO:0000256" key="8">
    <source>
        <dbReference type="ARBA" id="ARBA00023136"/>
    </source>
</evidence>
<feature type="transmembrane region" description="Helical" evidence="10">
    <location>
        <begin position="151"/>
        <end position="171"/>
    </location>
</feature>
<dbReference type="Proteomes" id="UP000476332">
    <property type="component" value="Unassembled WGS sequence"/>
</dbReference>
<dbReference type="GO" id="GO:0015188">
    <property type="term" value="F:L-isoleucine transmembrane transporter activity"/>
    <property type="evidence" value="ECO:0007669"/>
    <property type="project" value="TreeGrafter"/>
</dbReference>
<gene>
    <name evidence="11" type="ORF">GTW51_19760</name>
</gene>
<dbReference type="InterPro" id="IPR001851">
    <property type="entry name" value="ABC_transp_permease"/>
</dbReference>
<dbReference type="EMBL" id="JAAAMJ010000022">
    <property type="protein sequence ID" value="NDV88927.1"/>
    <property type="molecule type" value="Genomic_DNA"/>
</dbReference>